<evidence type="ECO:0000313" key="2">
    <source>
        <dbReference type="Proteomes" id="UP001412067"/>
    </source>
</evidence>
<protein>
    <submittedName>
        <fullName evidence="1">Uncharacterized protein</fullName>
    </submittedName>
</protein>
<dbReference type="Proteomes" id="UP001412067">
    <property type="component" value="Unassembled WGS sequence"/>
</dbReference>
<keyword evidence="2" id="KW-1185">Reference proteome</keyword>
<proteinExistence type="predicted"/>
<organism evidence="1 2">
    <name type="scientific">Platanthera guangdongensis</name>
    <dbReference type="NCBI Taxonomy" id="2320717"/>
    <lineage>
        <taxon>Eukaryota</taxon>
        <taxon>Viridiplantae</taxon>
        <taxon>Streptophyta</taxon>
        <taxon>Embryophyta</taxon>
        <taxon>Tracheophyta</taxon>
        <taxon>Spermatophyta</taxon>
        <taxon>Magnoliopsida</taxon>
        <taxon>Liliopsida</taxon>
        <taxon>Asparagales</taxon>
        <taxon>Orchidaceae</taxon>
        <taxon>Orchidoideae</taxon>
        <taxon>Orchideae</taxon>
        <taxon>Orchidinae</taxon>
        <taxon>Platanthera</taxon>
    </lineage>
</organism>
<reference evidence="1 2" key="1">
    <citation type="journal article" date="2022" name="Nat. Plants">
        <title>Genomes of leafy and leafless Platanthera orchids illuminate the evolution of mycoheterotrophy.</title>
        <authorList>
            <person name="Li M.H."/>
            <person name="Liu K.W."/>
            <person name="Li Z."/>
            <person name="Lu H.C."/>
            <person name="Ye Q.L."/>
            <person name="Zhang D."/>
            <person name="Wang J.Y."/>
            <person name="Li Y.F."/>
            <person name="Zhong Z.M."/>
            <person name="Liu X."/>
            <person name="Yu X."/>
            <person name="Liu D.K."/>
            <person name="Tu X.D."/>
            <person name="Liu B."/>
            <person name="Hao Y."/>
            <person name="Liao X.Y."/>
            <person name="Jiang Y.T."/>
            <person name="Sun W.H."/>
            <person name="Chen J."/>
            <person name="Chen Y.Q."/>
            <person name="Ai Y."/>
            <person name="Zhai J.W."/>
            <person name="Wu S.S."/>
            <person name="Zhou Z."/>
            <person name="Hsiao Y.Y."/>
            <person name="Wu W.L."/>
            <person name="Chen Y.Y."/>
            <person name="Lin Y.F."/>
            <person name="Hsu J.L."/>
            <person name="Li C.Y."/>
            <person name="Wang Z.W."/>
            <person name="Zhao X."/>
            <person name="Zhong W.Y."/>
            <person name="Ma X.K."/>
            <person name="Ma L."/>
            <person name="Huang J."/>
            <person name="Chen G.Z."/>
            <person name="Huang M.Z."/>
            <person name="Huang L."/>
            <person name="Peng D.H."/>
            <person name="Luo Y.B."/>
            <person name="Zou S.Q."/>
            <person name="Chen S.P."/>
            <person name="Lan S."/>
            <person name="Tsai W.C."/>
            <person name="Van de Peer Y."/>
            <person name="Liu Z.J."/>
        </authorList>
    </citation>
    <scope>NUCLEOTIDE SEQUENCE [LARGE SCALE GENOMIC DNA]</scope>
    <source>
        <strain evidence="1">Lor288</strain>
    </source>
</reference>
<comment type="caution">
    <text evidence="1">The sequence shown here is derived from an EMBL/GenBank/DDBJ whole genome shotgun (WGS) entry which is preliminary data.</text>
</comment>
<evidence type="ECO:0000313" key="1">
    <source>
        <dbReference type="EMBL" id="KAK8968562.1"/>
    </source>
</evidence>
<name>A0ABR2MWI8_9ASPA</name>
<sequence>MSNKMWDILIEHVKTCRSRSSSGKAVVVGALLIAALPSSRIVIGGRLPALLHDSSPVRHSQGSRSLKFLFYSWKEPSSLKHAPLLR</sequence>
<dbReference type="EMBL" id="JBBWWR010000004">
    <property type="protein sequence ID" value="KAK8968562.1"/>
    <property type="molecule type" value="Genomic_DNA"/>
</dbReference>
<gene>
    <name evidence="1" type="ORF">KSP40_PGU000269</name>
</gene>
<accession>A0ABR2MWI8</accession>